<sequence length="68" mass="7759">MTESYPQVCVDCGRPIDITIRCESCGKVLCPFDVRVLDEYETLCQDCYEGLTFQYRAKACDVGRPVKK</sequence>
<dbReference type="KEGG" id="rci:RRC52"/>
<dbReference type="GeneID" id="5142846"/>
<organism evidence="1 2">
    <name type="scientific">Methanocella arvoryzae (strain DSM 22066 / NBRC 105507 / MRE50)</name>
    <dbReference type="NCBI Taxonomy" id="351160"/>
    <lineage>
        <taxon>Archaea</taxon>
        <taxon>Methanobacteriati</taxon>
        <taxon>Methanobacteriota</taxon>
        <taxon>Stenosarchaea group</taxon>
        <taxon>Methanomicrobia</taxon>
        <taxon>Methanocellales</taxon>
        <taxon>Methanocellaceae</taxon>
        <taxon>Methanocella</taxon>
    </lineage>
</organism>
<reference evidence="1 2" key="1">
    <citation type="journal article" date="2006" name="Science">
        <title>Genome of rice cluster I archaea -- the key methane producers in the rice rhizosphere.</title>
        <authorList>
            <person name="Erkel C."/>
            <person name="Kube M."/>
            <person name="Reinhardt R."/>
            <person name="Liesack W."/>
        </authorList>
    </citation>
    <scope>NUCLEOTIDE SEQUENCE [LARGE SCALE GENOMIC DNA]</scope>
    <source>
        <strain evidence="2">DSM 22066 / NBRC 105507 / MRE50</strain>
    </source>
</reference>
<accession>Q0W1A8</accession>
<dbReference type="RefSeq" id="WP_012034754.1">
    <property type="nucleotide sequence ID" value="NC_009464.1"/>
</dbReference>
<dbReference type="OrthoDB" id="165365at2157"/>
<evidence type="ECO:0000313" key="1">
    <source>
        <dbReference type="EMBL" id="CAJ37835.1"/>
    </source>
</evidence>
<protein>
    <submittedName>
        <fullName evidence="1">Uncharacterized protein</fullName>
    </submittedName>
</protein>
<gene>
    <name evidence="1" type="ORF">RRC52</name>
</gene>
<evidence type="ECO:0000313" key="2">
    <source>
        <dbReference type="Proteomes" id="UP000000663"/>
    </source>
</evidence>
<proteinExistence type="predicted"/>
<dbReference type="AlphaFoldDB" id="Q0W1A8"/>
<keyword evidence="2" id="KW-1185">Reference proteome</keyword>
<dbReference type="eggNOG" id="arCOG11650">
    <property type="taxonomic scope" value="Archaea"/>
</dbReference>
<dbReference type="Proteomes" id="UP000000663">
    <property type="component" value="Chromosome"/>
</dbReference>
<dbReference type="SUPFAM" id="SSF57903">
    <property type="entry name" value="FYVE/PHD zinc finger"/>
    <property type="match status" value="1"/>
</dbReference>
<dbReference type="STRING" id="351160.RRC52"/>
<dbReference type="InterPro" id="IPR011011">
    <property type="entry name" value="Znf_FYVE_PHD"/>
</dbReference>
<name>Q0W1A8_METAR</name>
<dbReference type="EMBL" id="AM114193">
    <property type="protein sequence ID" value="CAJ37835.1"/>
    <property type="molecule type" value="Genomic_DNA"/>
</dbReference>